<dbReference type="PANTHER" id="PTHR30404:SF0">
    <property type="entry name" value="N-ACETYLMURAMOYL-L-ALANINE AMIDASE AMIC"/>
    <property type="match status" value="1"/>
</dbReference>
<dbReference type="SMART" id="SM00646">
    <property type="entry name" value="Ami_3"/>
    <property type="match status" value="1"/>
</dbReference>
<dbReference type="GO" id="GO:0008745">
    <property type="term" value="F:N-acetylmuramoyl-L-alanine amidase activity"/>
    <property type="evidence" value="ECO:0007669"/>
    <property type="project" value="InterPro"/>
</dbReference>
<dbReference type="CDD" id="cd02696">
    <property type="entry name" value="MurNAc-LAA"/>
    <property type="match status" value="1"/>
</dbReference>
<keyword evidence="2" id="KW-0472">Membrane</keyword>
<keyword evidence="2" id="KW-0812">Transmembrane</keyword>
<protein>
    <submittedName>
        <fullName evidence="4">N-acetylmuramoyl-L-alanine amidase</fullName>
    </submittedName>
</protein>
<keyword evidence="2" id="KW-1133">Transmembrane helix</keyword>
<organism evidence="4 5">
    <name type="scientific">Dielma fastidiosa</name>
    <dbReference type="NCBI Taxonomy" id="1034346"/>
    <lineage>
        <taxon>Bacteria</taxon>
        <taxon>Bacillati</taxon>
        <taxon>Bacillota</taxon>
        <taxon>Erysipelotrichia</taxon>
        <taxon>Erysipelotrichales</taxon>
        <taxon>Erysipelotrichaceae</taxon>
        <taxon>Dielma</taxon>
    </lineage>
</organism>
<dbReference type="GO" id="GO:0009253">
    <property type="term" value="P:peptidoglycan catabolic process"/>
    <property type="evidence" value="ECO:0007669"/>
    <property type="project" value="InterPro"/>
</dbReference>
<dbReference type="Pfam" id="PF01520">
    <property type="entry name" value="Amidase_3"/>
    <property type="match status" value="1"/>
</dbReference>
<dbReference type="InterPro" id="IPR050695">
    <property type="entry name" value="N-acetylmuramoyl_amidase_3"/>
</dbReference>
<sequence>MKRRRRLNIKHCIIFAGGCLTIIVLLVMSIQFLIGLFTHEDVNANIEPPIVEQQAKPTVVIDPGHGGYDNGAVSYNGILEKDIDLTVAKKIKSALEYYGVNVIMTREDDNVPWPDDNVADLRGRSAIANASNASYFVSLHCNSTDLAGEVKGSEIYVYFDDAKAMALSDAVNAQLQKIDGLPNREPKDASVNLLQLLMENEIPSIIVEMGFLTDNEEADFLMSDDGQNQLSMAIVKGLLHELGIAME</sequence>
<dbReference type="STRING" id="1034346.GCA_000313565_00528"/>
<dbReference type="SUPFAM" id="SSF53187">
    <property type="entry name" value="Zn-dependent exopeptidases"/>
    <property type="match status" value="1"/>
</dbReference>
<feature type="domain" description="MurNAc-LAA" evidence="3">
    <location>
        <begin position="125"/>
        <end position="239"/>
    </location>
</feature>
<evidence type="ECO:0000259" key="3">
    <source>
        <dbReference type="SMART" id="SM00646"/>
    </source>
</evidence>
<dbReference type="InterPro" id="IPR002508">
    <property type="entry name" value="MurNAc-LAA_cat"/>
</dbReference>
<gene>
    <name evidence="4" type="ORF">DES51_10870</name>
</gene>
<evidence type="ECO:0000313" key="5">
    <source>
        <dbReference type="Proteomes" id="UP000247612"/>
    </source>
</evidence>
<reference evidence="4 5" key="1">
    <citation type="submission" date="2018-05" db="EMBL/GenBank/DDBJ databases">
        <title>Genomic Encyclopedia of Type Strains, Phase IV (KMG-IV): sequencing the most valuable type-strain genomes for metagenomic binning, comparative biology and taxonomic classification.</title>
        <authorList>
            <person name="Goeker M."/>
        </authorList>
    </citation>
    <scope>NUCLEOTIDE SEQUENCE [LARGE SCALE GENOMIC DNA]</scope>
    <source>
        <strain evidence="4 5">JC118</strain>
    </source>
</reference>
<dbReference type="GO" id="GO:0030288">
    <property type="term" value="C:outer membrane-bounded periplasmic space"/>
    <property type="evidence" value="ECO:0007669"/>
    <property type="project" value="TreeGrafter"/>
</dbReference>
<evidence type="ECO:0000256" key="1">
    <source>
        <dbReference type="ARBA" id="ARBA00022801"/>
    </source>
</evidence>
<dbReference type="AlphaFoldDB" id="A0A318KY38"/>
<comment type="caution">
    <text evidence="4">The sequence shown here is derived from an EMBL/GenBank/DDBJ whole genome shotgun (WGS) entry which is preliminary data.</text>
</comment>
<dbReference type="Proteomes" id="UP000247612">
    <property type="component" value="Unassembled WGS sequence"/>
</dbReference>
<evidence type="ECO:0000256" key="2">
    <source>
        <dbReference type="SAM" id="Phobius"/>
    </source>
</evidence>
<name>A0A318KY38_9FIRM</name>
<evidence type="ECO:0000313" key="4">
    <source>
        <dbReference type="EMBL" id="PXX78143.1"/>
    </source>
</evidence>
<keyword evidence="5" id="KW-1185">Reference proteome</keyword>
<keyword evidence="1" id="KW-0378">Hydrolase</keyword>
<proteinExistence type="predicted"/>
<dbReference type="PANTHER" id="PTHR30404">
    <property type="entry name" value="N-ACETYLMURAMOYL-L-ALANINE AMIDASE"/>
    <property type="match status" value="1"/>
</dbReference>
<accession>A0A318KY38</accession>
<feature type="transmembrane region" description="Helical" evidence="2">
    <location>
        <begin position="12"/>
        <end position="37"/>
    </location>
</feature>
<dbReference type="EMBL" id="QJKH01000008">
    <property type="protein sequence ID" value="PXX78143.1"/>
    <property type="molecule type" value="Genomic_DNA"/>
</dbReference>
<dbReference type="RefSeq" id="WP_161650496.1">
    <property type="nucleotide sequence ID" value="NZ_CABKRQ010000001.1"/>
</dbReference>
<dbReference type="Gene3D" id="3.40.630.40">
    <property type="entry name" value="Zn-dependent exopeptidases"/>
    <property type="match status" value="1"/>
</dbReference>